<comment type="caution">
    <text evidence="3">The sequence shown here is derived from an EMBL/GenBank/DDBJ whole genome shotgun (WGS) entry which is preliminary data.</text>
</comment>
<dbReference type="PANTHER" id="PTHR11786:SF0">
    <property type="entry name" value="ARYLAMINE N-ACETYLTRANSFERASE 4-RELATED"/>
    <property type="match status" value="1"/>
</dbReference>
<organism evidence="3 4">
    <name type="scientific">Deinococcus petrolearius</name>
    <dbReference type="NCBI Taxonomy" id="1751295"/>
    <lineage>
        <taxon>Bacteria</taxon>
        <taxon>Thermotogati</taxon>
        <taxon>Deinococcota</taxon>
        <taxon>Deinococci</taxon>
        <taxon>Deinococcales</taxon>
        <taxon>Deinococcaceae</taxon>
        <taxon>Deinococcus</taxon>
    </lineage>
</organism>
<dbReference type="RefSeq" id="WP_380048765.1">
    <property type="nucleotide sequence ID" value="NZ_JBHSOH010000008.1"/>
</dbReference>
<dbReference type="Gene3D" id="3.30.2140.10">
    <property type="entry name" value="Arylamine N-acetyltransferase"/>
    <property type="match status" value="1"/>
</dbReference>
<evidence type="ECO:0000313" key="3">
    <source>
        <dbReference type="EMBL" id="MFC5848575.1"/>
    </source>
</evidence>
<proteinExistence type="inferred from homology"/>
<dbReference type="InterPro" id="IPR001447">
    <property type="entry name" value="Arylamine_N-AcTrfase"/>
</dbReference>
<comment type="similarity">
    <text evidence="1 2">Belongs to the arylamine N-acetyltransferase family.</text>
</comment>
<sequence length="267" mass="30162">MNDLDAAFALSGADVKAYLARLGLVGPFPPTAETLRLLHRAHLFTVPFENLDIHLGRSIVLEERRLFDKVVREGRGGFCYELNGLFAGLLRALGFEVTLLAAQVAGQNGVFGQEFDHLALQVDVGEPFLVDVGFGDAFLEPLRLQPGLIQREDLKTFRIDQEGEVWTFWERRGQNPWALQYRFTRTPRDLAEFMSMCDYHQTSPDSHFTRAPLATIATPLGRVTLRGSCLYTTLQGCRNERTVTPEERPALLHQYFGLRLPQLPDEC</sequence>
<protein>
    <submittedName>
        <fullName evidence="3">Arylamine N-acetyltransferase</fullName>
    </submittedName>
</protein>
<dbReference type="Proteomes" id="UP001595979">
    <property type="component" value="Unassembled WGS sequence"/>
</dbReference>
<dbReference type="SUPFAM" id="SSF54001">
    <property type="entry name" value="Cysteine proteinases"/>
    <property type="match status" value="1"/>
</dbReference>
<gene>
    <name evidence="3" type="ORF">ACFPQ6_09655</name>
</gene>
<accession>A0ABW1DKD3</accession>
<dbReference type="PRINTS" id="PR01543">
    <property type="entry name" value="ANATRNSFRASE"/>
</dbReference>
<dbReference type="EMBL" id="JBHSOH010000008">
    <property type="protein sequence ID" value="MFC5848575.1"/>
    <property type="molecule type" value="Genomic_DNA"/>
</dbReference>
<dbReference type="Pfam" id="PF00797">
    <property type="entry name" value="Acetyltransf_2"/>
    <property type="match status" value="1"/>
</dbReference>
<name>A0ABW1DKD3_9DEIO</name>
<dbReference type="Gene3D" id="2.40.128.150">
    <property type="entry name" value="Cysteine proteinases"/>
    <property type="match status" value="1"/>
</dbReference>
<dbReference type="InterPro" id="IPR038765">
    <property type="entry name" value="Papain-like_cys_pep_sf"/>
</dbReference>
<dbReference type="PANTHER" id="PTHR11786">
    <property type="entry name" value="N-HYDROXYARYLAMINE O-ACETYLTRANSFERASE"/>
    <property type="match status" value="1"/>
</dbReference>
<reference evidence="4" key="1">
    <citation type="journal article" date="2019" name="Int. J. Syst. Evol. Microbiol.">
        <title>The Global Catalogue of Microorganisms (GCM) 10K type strain sequencing project: providing services to taxonomists for standard genome sequencing and annotation.</title>
        <authorList>
            <consortium name="The Broad Institute Genomics Platform"/>
            <consortium name="The Broad Institute Genome Sequencing Center for Infectious Disease"/>
            <person name="Wu L."/>
            <person name="Ma J."/>
        </authorList>
    </citation>
    <scope>NUCLEOTIDE SEQUENCE [LARGE SCALE GENOMIC DNA]</scope>
    <source>
        <strain evidence="4">CGMCC 1.15053</strain>
    </source>
</reference>
<evidence type="ECO:0000313" key="4">
    <source>
        <dbReference type="Proteomes" id="UP001595979"/>
    </source>
</evidence>
<keyword evidence="4" id="KW-1185">Reference proteome</keyword>
<evidence type="ECO:0000256" key="2">
    <source>
        <dbReference type="RuleBase" id="RU003452"/>
    </source>
</evidence>
<evidence type="ECO:0000256" key="1">
    <source>
        <dbReference type="ARBA" id="ARBA00006547"/>
    </source>
</evidence>